<dbReference type="GO" id="GO:0046872">
    <property type="term" value="F:metal ion binding"/>
    <property type="evidence" value="ECO:0007669"/>
    <property type="project" value="UniProtKB-KW"/>
</dbReference>
<dbReference type="InterPro" id="IPR007197">
    <property type="entry name" value="rSAM"/>
</dbReference>
<evidence type="ECO:0000256" key="7">
    <source>
        <dbReference type="SAM" id="MobiDB-lite"/>
    </source>
</evidence>
<dbReference type="PANTHER" id="PTHR30352">
    <property type="entry name" value="PYRUVATE FORMATE-LYASE-ACTIVATING ENZYME"/>
    <property type="match status" value="1"/>
</dbReference>
<keyword evidence="2" id="KW-0004">4Fe-4S</keyword>
<evidence type="ECO:0000313" key="10">
    <source>
        <dbReference type="Proteomes" id="UP000000366"/>
    </source>
</evidence>
<dbReference type="PROSITE" id="PS51918">
    <property type="entry name" value="RADICAL_SAM"/>
    <property type="match status" value="1"/>
</dbReference>
<gene>
    <name evidence="9" type="ordered locus">Mpe_A1692</name>
</gene>
<dbReference type="PANTHER" id="PTHR30352:SF13">
    <property type="entry name" value="GLYCYL-RADICAL ENZYME ACTIVATING ENZYME YJJW-RELATED"/>
    <property type="match status" value="1"/>
</dbReference>
<keyword evidence="4" id="KW-0479">Metal-binding</keyword>
<evidence type="ECO:0000313" key="9">
    <source>
        <dbReference type="EMBL" id="ABM94654.1"/>
    </source>
</evidence>
<feature type="region of interest" description="Disordered" evidence="7">
    <location>
        <begin position="198"/>
        <end position="223"/>
    </location>
</feature>
<evidence type="ECO:0000256" key="1">
    <source>
        <dbReference type="ARBA" id="ARBA00001966"/>
    </source>
</evidence>
<evidence type="ECO:0000256" key="3">
    <source>
        <dbReference type="ARBA" id="ARBA00022691"/>
    </source>
</evidence>
<dbReference type="InterPro" id="IPR058240">
    <property type="entry name" value="rSAM_sf"/>
</dbReference>
<dbReference type="Proteomes" id="UP000000366">
    <property type="component" value="Chromosome"/>
</dbReference>
<comment type="cofactor">
    <cofactor evidence="1">
        <name>[4Fe-4S] cluster</name>
        <dbReference type="ChEBI" id="CHEBI:49883"/>
    </cofactor>
</comment>
<dbReference type="Pfam" id="PF04055">
    <property type="entry name" value="Radical_SAM"/>
    <property type="match status" value="1"/>
</dbReference>
<evidence type="ECO:0000256" key="5">
    <source>
        <dbReference type="ARBA" id="ARBA00023004"/>
    </source>
</evidence>
<dbReference type="EMBL" id="CP000555">
    <property type="protein sequence ID" value="ABM94654.1"/>
    <property type="molecule type" value="Genomic_DNA"/>
</dbReference>
<organism evidence="9 10">
    <name type="scientific">Methylibium petroleiphilum (strain ATCC BAA-1232 / LMG 22953 / PM1)</name>
    <dbReference type="NCBI Taxonomy" id="420662"/>
    <lineage>
        <taxon>Bacteria</taxon>
        <taxon>Pseudomonadati</taxon>
        <taxon>Pseudomonadota</taxon>
        <taxon>Betaproteobacteria</taxon>
        <taxon>Burkholderiales</taxon>
        <taxon>Sphaerotilaceae</taxon>
        <taxon>Methylibium</taxon>
    </lineage>
</organism>
<accession>A2SGG5</accession>
<feature type="domain" description="Radical SAM core" evidence="8">
    <location>
        <begin position="25"/>
        <end position="223"/>
    </location>
</feature>
<keyword evidence="6" id="KW-0411">Iron-sulfur</keyword>
<sequence>MPACSPRAEGAAALRIGGLQRFTSIDYPGALAAVVFVQGCAWRCVYCHNPQLQGRQPAPGIPHWAEVHDWLRTRRGLLDAVVFSGGEPTLDPALPAALDAVRALGFRTGLHTAGMAPRRLQAVLPSLDWVGLDIKAPLHDGGAQHDRITGVHGAAGAVARSLALLLQSGMAVQLRTTVHPQWISAEELQTLRQELARGGAPDTVVQPGQPPTRPSLAAGLVRH</sequence>
<dbReference type="InterPro" id="IPR013785">
    <property type="entry name" value="Aldolase_TIM"/>
</dbReference>
<dbReference type="GO" id="GO:0051539">
    <property type="term" value="F:4 iron, 4 sulfur cluster binding"/>
    <property type="evidence" value="ECO:0007669"/>
    <property type="project" value="UniProtKB-KW"/>
</dbReference>
<dbReference type="AlphaFoldDB" id="A2SGG5"/>
<keyword evidence="9" id="KW-0812">Transmembrane</keyword>
<dbReference type="eggNOG" id="COG1180">
    <property type="taxonomic scope" value="Bacteria"/>
</dbReference>
<dbReference type="GO" id="GO:0016491">
    <property type="term" value="F:oxidoreductase activity"/>
    <property type="evidence" value="ECO:0007669"/>
    <property type="project" value="UniProtKB-KW"/>
</dbReference>
<dbReference type="CDD" id="cd01335">
    <property type="entry name" value="Radical_SAM"/>
    <property type="match status" value="1"/>
</dbReference>
<keyword evidence="9" id="KW-0472">Membrane</keyword>
<keyword evidence="9" id="KW-0560">Oxidoreductase</keyword>
<evidence type="ECO:0000256" key="6">
    <source>
        <dbReference type="ARBA" id="ARBA00023014"/>
    </source>
</evidence>
<dbReference type="KEGG" id="mpt:Mpe_A1692"/>
<dbReference type="SFLD" id="SFLDS00029">
    <property type="entry name" value="Radical_SAM"/>
    <property type="match status" value="1"/>
</dbReference>
<dbReference type="RefSeq" id="WP_011829291.1">
    <property type="nucleotide sequence ID" value="NC_008825.1"/>
</dbReference>
<evidence type="ECO:0000259" key="8">
    <source>
        <dbReference type="PROSITE" id="PS51918"/>
    </source>
</evidence>
<evidence type="ECO:0000256" key="2">
    <source>
        <dbReference type="ARBA" id="ARBA00022485"/>
    </source>
</evidence>
<keyword evidence="3" id="KW-0949">S-adenosyl-L-methionine</keyword>
<dbReference type="InterPro" id="IPR034457">
    <property type="entry name" value="Organic_radical-activating"/>
</dbReference>
<dbReference type="SFLD" id="SFLDG01094">
    <property type="entry name" value="Uncharacterised_Radical_SAM_Su"/>
    <property type="match status" value="1"/>
</dbReference>
<evidence type="ECO:0000256" key="4">
    <source>
        <dbReference type="ARBA" id="ARBA00022723"/>
    </source>
</evidence>
<dbReference type="STRING" id="420662.Mpe_A1692"/>
<dbReference type="InterPro" id="IPR012840">
    <property type="entry name" value="NrdG2"/>
</dbReference>
<reference evidence="9 10" key="1">
    <citation type="journal article" date="2007" name="J. Bacteriol.">
        <title>Whole-genome analysis of the methyl tert-butyl ether-degrading beta-proteobacterium Methylibium petroleiphilum PM1.</title>
        <authorList>
            <person name="Kane S.R."/>
            <person name="Chakicherla A.Y."/>
            <person name="Chain P.S.G."/>
            <person name="Schmidt R."/>
            <person name="Shin M.W."/>
            <person name="Legler T.C."/>
            <person name="Scow K.M."/>
            <person name="Larimer F.W."/>
            <person name="Lucas S.M."/>
            <person name="Richardson P.M."/>
            <person name="Hristova K.R."/>
        </authorList>
    </citation>
    <scope>NUCLEOTIDE SEQUENCE [LARGE SCALE GENOMIC DNA]</scope>
    <source>
        <strain evidence="10">ATCC BAA-1232 / LMG 22953 / PM1</strain>
    </source>
</reference>
<keyword evidence="10" id="KW-1185">Reference proteome</keyword>
<dbReference type="NCBIfam" id="TIGR02495">
    <property type="entry name" value="NrdG2"/>
    <property type="match status" value="1"/>
</dbReference>
<dbReference type="HOGENOM" id="CLU_078147_1_2_4"/>
<dbReference type="Gene3D" id="3.20.20.70">
    <property type="entry name" value="Aldolase class I"/>
    <property type="match status" value="1"/>
</dbReference>
<dbReference type="EC" id="1.97.1.-" evidence="9"/>
<keyword evidence="5" id="KW-0408">Iron</keyword>
<protein>
    <submittedName>
        <fullName evidence="9">Putative ribonucleotide reductase activating transmembrane protein</fullName>
        <ecNumber evidence="9">1.97.1.-</ecNumber>
    </submittedName>
</protein>
<name>A2SGG5_METPP</name>
<proteinExistence type="predicted"/>
<dbReference type="SUPFAM" id="SSF102114">
    <property type="entry name" value="Radical SAM enzymes"/>
    <property type="match status" value="1"/>
</dbReference>